<sequence>MSIPVTLEPRASRDTVPRGRRVAARVAVAVAFQLRRCRPQRLRRLMELAGRGARPATSAEALDAREAVVAVSVHCAGQGCLERSIATFLLCRLSGRVPEWRTGVRLEPFRAHAWVAVGGVPVGEHEEVATYAVTMAVR</sequence>
<gene>
    <name evidence="2" type="ORF">HCJ92_06100</name>
</gene>
<dbReference type="Pfam" id="PF13471">
    <property type="entry name" value="Transglut_core3"/>
    <property type="match status" value="1"/>
</dbReference>
<dbReference type="NCBIfam" id="NF033537">
    <property type="entry name" value="lasso_biosyn_B2"/>
    <property type="match status" value="1"/>
</dbReference>
<proteinExistence type="predicted"/>
<comment type="caution">
    <text evidence="2">The sequence shown here is derived from an EMBL/GenBank/DDBJ whole genome shotgun (WGS) entry which is preliminary data.</text>
</comment>
<organism evidence="2 3">
    <name type="scientific">Streptomyces spiramenti</name>
    <dbReference type="NCBI Taxonomy" id="2720606"/>
    <lineage>
        <taxon>Bacteria</taxon>
        <taxon>Bacillati</taxon>
        <taxon>Actinomycetota</taxon>
        <taxon>Actinomycetes</taxon>
        <taxon>Kitasatosporales</taxon>
        <taxon>Streptomycetaceae</taxon>
        <taxon>Streptomyces</taxon>
    </lineage>
</organism>
<dbReference type="Proteomes" id="UP000746503">
    <property type="component" value="Unassembled WGS sequence"/>
</dbReference>
<reference evidence="2 3" key="1">
    <citation type="submission" date="2020-03" db="EMBL/GenBank/DDBJ databases">
        <title>Draft genome of Streptomyces sp. ventii, isolated from the Axial Seamount in the Pacific Ocean, and resequencing of the two type strains Streptomyces lonarensis strain NCL 716 and Streptomyces bohaiensis strain 11A07.</title>
        <authorList>
            <person name="Loughran R.M."/>
            <person name="Pfannmuller K.M."/>
            <person name="Wasson B.J."/>
            <person name="Deadmond M.C."/>
            <person name="Paddock B.E."/>
            <person name="Koyack M.J."/>
            <person name="Gallegos D.A."/>
            <person name="Mitchell E.A."/>
            <person name="Ushijima B."/>
            <person name="Saw J.H."/>
            <person name="Mcphail K.L."/>
            <person name="Videau P."/>
        </authorList>
    </citation>
    <scope>NUCLEOTIDE SEQUENCE [LARGE SCALE GENOMIC DNA]</scope>
    <source>
        <strain evidence="3">5675061</strain>
    </source>
</reference>
<dbReference type="RefSeq" id="WP_167932400.1">
    <property type="nucleotide sequence ID" value="NZ_JAAVJB010000028.1"/>
</dbReference>
<dbReference type="InterPro" id="IPR053521">
    <property type="entry name" value="McjB-like"/>
</dbReference>
<protein>
    <submittedName>
        <fullName evidence="2">Lasso peptide biosynthesis B2 protein</fullName>
    </submittedName>
</protein>
<name>A0ABX1AI36_9ACTN</name>
<feature type="domain" description="Microcin J25-processing protein McjB C-terminal" evidence="1">
    <location>
        <begin position="26"/>
        <end position="135"/>
    </location>
</feature>
<evidence type="ECO:0000313" key="3">
    <source>
        <dbReference type="Proteomes" id="UP000746503"/>
    </source>
</evidence>
<dbReference type="InterPro" id="IPR032708">
    <property type="entry name" value="McjB_C"/>
</dbReference>
<evidence type="ECO:0000259" key="1">
    <source>
        <dbReference type="Pfam" id="PF13471"/>
    </source>
</evidence>
<dbReference type="EMBL" id="JAAVJB010000028">
    <property type="protein sequence ID" value="NJP65875.1"/>
    <property type="molecule type" value="Genomic_DNA"/>
</dbReference>
<accession>A0ABX1AI36</accession>
<keyword evidence="3" id="KW-1185">Reference proteome</keyword>
<evidence type="ECO:0000313" key="2">
    <source>
        <dbReference type="EMBL" id="NJP65875.1"/>
    </source>
</evidence>